<dbReference type="Proteomes" id="UP000265864">
    <property type="component" value="Chromosome"/>
</dbReference>
<keyword evidence="1" id="KW-0732">Signal</keyword>
<feature type="signal peptide" evidence="1">
    <location>
        <begin position="1"/>
        <end position="26"/>
    </location>
</feature>
<feature type="chain" id="PRO_5034386698" evidence="1">
    <location>
        <begin position="27"/>
        <end position="227"/>
    </location>
</feature>
<dbReference type="Gene3D" id="2.60.40.10">
    <property type="entry name" value="Immunoglobulins"/>
    <property type="match status" value="1"/>
</dbReference>
<dbReference type="EMBL" id="CP032482">
    <property type="protein sequence ID" value="AYD42510.1"/>
    <property type="molecule type" value="Genomic_DNA"/>
</dbReference>
<protein>
    <submittedName>
        <fullName evidence="3">Pilus assembly protein</fullName>
    </submittedName>
</protein>
<name>A0A386HA66_9GAMM</name>
<evidence type="ECO:0000256" key="1">
    <source>
        <dbReference type="SAM" id="SignalP"/>
    </source>
</evidence>
<reference evidence="2 4" key="1">
    <citation type="journal article" date="2015" name="Genome Announc.">
        <title>Thirty-Two Complete Genome Assemblies of Nine Yersinia Species, Including Y. pestis, Y. pseudotuberculosis, and Y. enterocolitica.</title>
        <authorList>
            <person name="Johnson S.L."/>
            <person name="Daligault H.E."/>
            <person name="Davenport K.W."/>
            <person name="Jaissle J."/>
            <person name="Frey K.G."/>
            <person name="Ladner J.T."/>
            <person name="Broomall S.M."/>
            <person name="Bishop-Lilly K.A."/>
            <person name="Bruce D.C."/>
            <person name="Coyne S.R."/>
            <person name="Gibbons H.S."/>
            <person name="Lo C.C."/>
            <person name="Munk A.C."/>
            <person name="Rosenzweig C.N."/>
            <person name="Koroleva G.I."/>
            <person name="Palacios G.F."/>
            <person name="Redden C.L."/>
            <person name="Xu Y."/>
            <person name="Minogue T.D."/>
            <person name="Chain P.S."/>
        </authorList>
    </citation>
    <scope>NUCLEOTIDE SEQUENCE [LARGE SCALE GENOMIC DNA]</scope>
    <source>
        <strain evidence="2 4">Y231</strain>
    </source>
</reference>
<proteinExistence type="predicted"/>
<evidence type="ECO:0000313" key="5">
    <source>
        <dbReference type="Proteomes" id="UP000265864"/>
    </source>
</evidence>
<evidence type="ECO:0000313" key="2">
    <source>
        <dbReference type="EMBL" id="AJJ36515.1"/>
    </source>
</evidence>
<accession>A0A386HA66</accession>
<dbReference type="Proteomes" id="UP000031883">
    <property type="component" value="Chromosome"/>
</dbReference>
<organism evidence="3 5">
    <name type="scientific">Yersinia rochesterensis</name>
    <dbReference type="NCBI Taxonomy" id="1604335"/>
    <lineage>
        <taxon>Bacteria</taxon>
        <taxon>Pseudomonadati</taxon>
        <taxon>Pseudomonadota</taxon>
        <taxon>Gammaproteobacteria</taxon>
        <taxon>Enterobacterales</taxon>
        <taxon>Yersiniaceae</taxon>
        <taxon>Yersinia</taxon>
    </lineage>
</organism>
<keyword evidence="4" id="KW-1185">Reference proteome</keyword>
<dbReference type="InterPro" id="IPR008962">
    <property type="entry name" value="PapD-like_sf"/>
</dbReference>
<dbReference type="SUPFAM" id="SSF49354">
    <property type="entry name" value="PapD-like"/>
    <property type="match status" value="1"/>
</dbReference>
<dbReference type="RefSeq" id="WP_038638305.1">
    <property type="nucleotide sequence ID" value="NZ_CABHXM010000007.1"/>
</dbReference>
<evidence type="ECO:0000313" key="3">
    <source>
        <dbReference type="EMBL" id="AYD42510.1"/>
    </source>
</evidence>
<dbReference type="GeneID" id="82549430"/>
<dbReference type="InterPro" id="IPR013783">
    <property type="entry name" value="Ig-like_fold"/>
</dbReference>
<reference evidence="3 5" key="2">
    <citation type="submission" date="2018-09" db="EMBL/GenBank/DDBJ databases">
        <title>Yersinia kristensenii subsp. rochesterensis subsp. nov., Isolated from Human Feces.</title>
        <authorList>
            <person name="Cunningham S.A."/>
            <person name="Jeraldo P."/>
            <person name="Patel R."/>
        </authorList>
    </citation>
    <scope>NUCLEOTIDE SEQUENCE [LARGE SCALE GENOMIC DNA]</scope>
    <source>
        <strain evidence="3 5">ATCC BAA-2637</strain>
    </source>
</reference>
<evidence type="ECO:0000313" key="4">
    <source>
        <dbReference type="Proteomes" id="UP000031883"/>
    </source>
</evidence>
<gene>
    <name evidence="2" type="ORF">CH54_2822</name>
    <name evidence="3" type="ORF">DXZ79_01295</name>
</gene>
<dbReference type="EMBL" id="CP009997">
    <property type="protein sequence ID" value="AJJ36515.1"/>
    <property type="molecule type" value="Genomic_DNA"/>
</dbReference>
<sequence>MKYNKLLSAIVLLLAPIAATYGQLMALPTRTTVEALEQNRTVQVYNSGDKALYLDISLQRVDNPGVTPEKKTLISDIPQPEIIFNPSRITLGPKQKRDIKLLPLKSPTQETLYRLYIDPVVATKVSGGSEDKSKIHTPMTISIGYGVLIHHVPPMATQSRRWQHECLPDGLMLSSTGNVHNKFAQLKSRDNATLTDSLNLYPGVPITLSVKQLNGQVDNETFTVSCS</sequence>
<dbReference type="AlphaFoldDB" id="A0A386HA66"/>